<keyword evidence="1" id="KW-0472">Membrane</keyword>
<dbReference type="PROSITE" id="PS50948">
    <property type="entry name" value="PAN"/>
    <property type="match status" value="1"/>
</dbReference>
<proteinExistence type="predicted"/>
<dbReference type="SUPFAM" id="SSF57414">
    <property type="entry name" value="Hairpin loop containing domain-like"/>
    <property type="match status" value="1"/>
</dbReference>
<name>A0A6C0IVR7_9ZZZZ</name>
<protein>
    <recommendedName>
        <fullName evidence="2">Apple domain-containing protein</fullName>
    </recommendedName>
</protein>
<dbReference type="AlphaFoldDB" id="A0A6C0IVR7"/>
<feature type="domain" description="Apple" evidence="2">
    <location>
        <begin position="15"/>
        <end position="102"/>
    </location>
</feature>
<dbReference type="InterPro" id="IPR003609">
    <property type="entry name" value="Pan_app"/>
</dbReference>
<sequence>MFINIFILLTFVFNCYAYNYTKQNYLIYTNTFLNISNKLPLVINYTNINDCISGCNINDKCKSFNYYFNNKTNNYICQYLYKKYTQNPLQFNNNSNYYIKLEKNNSNSGDIIILVLFLTFLFVSCLFIHYKLKKKKFILTSQYQSI</sequence>
<keyword evidence="1" id="KW-0812">Transmembrane</keyword>
<evidence type="ECO:0000259" key="2">
    <source>
        <dbReference type="PROSITE" id="PS50948"/>
    </source>
</evidence>
<organism evidence="3">
    <name type="scientific">viral metagenome</name>
    <dbReference type="NCBI Taxonomy" id="1070528"/>
    <lineage>
        <taxon>unclassified sequences</taxon>
        <taxon>metagenomes</taxon>
        <taxon>organismal metagenomes</taxon>
    </lineage>
</organism>
<evidence type="ECO:0000256" key="1">
    <source>
        <dbReference type="SAM" id="Phobius"/>
    </source>
</evidence>
<evidence type="ECO:0000313" key="3">
    <source>
        <dbReference type="EMBL" id="QHT97182.1"/>
    </source>
</evidence>
<reference evidence="3" key="1">
    <citation type="journal article" date="2020" name="Nature">
        <title>Giant virus diversity and host interactions through global metagenomics.</title>
        <authorList>
            <person name="Schulz F."/>
            <person name="Roux S."/>
            <person name="Paez-Espino D."/>
            <person name="Jungbluth S."/>
            <person name="Walsh D.A."/>
            <person name="Denef V.J."/>
            <person name="McMahon K.D."/>
            <person name="Konstantinidis K.T."/>
            <person name="Eloe-Fadrosh E.A."/>
            <person name="Kyrpides N.C."/>
            <person name="Woyke T."/>
        </authorList>
    </citation>
    <scope>NUCLEOTIDE SEQUENCE</scope>
    <source>
        <strain evidence="3">GVMAG-M-3300025138-11</strain>
    </source>
</reference>
<accession>A0A6C0IVR7</accession>
<dbReference type="EMBL" id="MN740273">
    <property type="protein sequence ID" value="QHT97182.1"/>
    <property type="molecule type" value="Genomic_DNA"/>
</dbReference>
<keyword evidence="1" id="KW-1133">Transmembrane helix</keyword>
<feature type="transmembrane region" description="Helical" evidence="1">
    <location>
        <begin position="111"/>
        <end position="130"/>
    </location>
</feature>